<evidence type="ECO:0000313" key="3">
    <source>
        <dbReference type="Proteomes" id="UP001432027"/>
    </source>
</evidence>
<name>A0AAV5U1P1_9BILA</name>
<reference evidence="2" key="1">
    <citation type="submission" date="2023-10" db="EMBL/GenBank/DDBJ databases">
        <title>Genome assembly of Pristionchus species.</title>
        <authorList>
            <person name="Yoshida K."/>
            <person name="Sommer R.J."/>
        </authorList>
    </citation>
    <scope>NUCLEOTIDE SEQUENCE</scope>
    <source>
        <strain evidence="2">RS0144</strain>
    </source>
</reference>
<dbReference type="EMBL" id="BTSX01000005">
    <property type="protein sequence ID" value="GMT00278.1"/>
    <property type="molecule type" value="Genomic_DNA"/>
</dbReference>
<feature type="region of interest" description="Disordered" evidence="1">
    <location>
        <begin position="60"/>
        <end position="83"/>
    </location>
</feature>
<comment type="caution">
    <text evidence="2">The sequence shown here is derived from an EMBL/GenBank/DDBJ whole genome shotgun (WGS) entry which is preliminary data.</text>
</comment>
<accession>A0AAV5U1P1</accession>
<dbReference type="Proteomes" id="UP001432027">
    <property type="component" value="Unassembled WGS sequence"/>
</dbReference>
<keyword evidence="3" id="KW-1185">Reference proteome</keyword>
<protein>
    <submittedName>
        <fullName evidence="2">Uncharacterized protein</fullName>
    </submittedName>
</protein>
<evidence type="ECO:0000313" key="2">
    <source>
        <dbReference type="EMBL" id="GMT00278.1"/>
    </source>
</evidence>
<gene>
    <name evidence="2" type="ORF">PENTCL1PPCAC_22452</name>
</gene>
<proteinExistence type="predicted"/>
<organism evidence="2 3">
    <name type="scientific">Pristionchus entomophagus</name>
    <dbReference type="NCBI Taxonomy" id="358040"/>
    <lineage>
        <taxon>Eukaryota</taxon>
        <taxon>Metazoa</taxon>
        <taxon>Ecdysozoa</taxon>
        <taxon>Nematoda</taxon>
        <taxon>Chromadorea</taxon>
        <taxon>Rhabditida</taxon>
        <taxon>Rhabditina</taxon>
        <taxon>Diplogasteromorpha</taxon>
        <taxon>Diplogasteroidea</taxon>
        <taxon>Neodiplogasteridae</taxon>
        <taxon>Pristionchus</taxon>
    </lineage>
</organism>
<evidence type="ECO:0000256" key="1">
    <source>
        <dbReference type="SAM" id="MobiDB-lite"/>
    </source>
</evidence>
<sequence length="102" mass="11212">MEHKMTLIEKTRTLDIYSSWVPASQNSPPFQSTRAARSLHGGRRYLIFSGSNFSRMKSVSSSNIVSSHSSPHSVPSSSSFSSPPLAGCHFSSLTQQTLRHSQ</sequence>
<dbReference type="AlphaFoldDB" id="A0AAV5U1P1"/>